<sequence length="532" mass="56976">MFGSFLIPLLIVFGAFSFFAGLALWAKRFYKIPPDKVAIITGRKRRLGEGKDAKVVGYRLVRGGATFVWPVRETIMYLPLNLITIMVDVSKAFNKDLVPVSVDAVANVKIKGEDTAIANAVECFLTKPNEVESTVKQTLEGHLRSIIGTLTIEELNSDRKAFSQRVTEEAVVDLEKMGIGINSIVIKKISDDQGYLESLGRKRTAEVKRDADIGVAEAEADAKKKTTDAARAAAEIAAENERQIAEAQKKLEVQRATYQAEINKERATAEQAGPRAKAEAEKSVFVAMENAKAAQAGAAADYEKQEAGRREQALVATIIKQADAERQATILEAEGKAVAKVKTADAEKQAAELEAEGKAALVKRAGEAEAEANRAKLLAEADGTKAKLLAEAEGIKAKLLAEAEGKEKLAEALKKLDEAGRMLFIMEKSPEVITAVGEAGGQVARGIFEPLGASLGAIDSINVYDSGGGNGSGKTAVERMTSIIPGIVFDFLAKAKANGLPELASLVTNALQSMNVRVEKDTEEPRPVEGQQ</sequence>
<evidence type="ECO:0000313" key="7">
    <source>
        <dbReference type="EMBL" id="QQG45628.1"/>
    </source>
</evidence>
<feature type="coiled-coil region" evidence="4">
    <location>
        <begin position="336"/>
        <end position="416"/>
    </location>
</feature>
<dbReference type="SUPFAM" id="SSF117892">
    <property type="entry name" value="Band 7/SPFH domain"/>
    <property type="match status" value="1"/>
</dbReference>
<dbReference type="InterPro" id="IPR027705">
    <property type="entry name" value="Flotillin_fam"/>
</dbReference>
<evidence type="ECO:0000256" key="2">
    <source>
        <dbReference type="ARBA" id="ARBA00007161"/>
    </source>
</evidence>
<dbReference type="Proteomes" id="UP000595618">
    <property type="component" value="Chromosome"/>
</dbReference>
<evidence type="ECO:0000256" key="4">
    <source>
        <dbReference type="SAM" id="Coils"/>
    </source>
</evidence>
<dbReference type="InterPro" id="IPR036013">
    <property type="entry name" value="Band_7/SPFH_dom_sf"/>
</dbReference>
<dbReference type="AlphaFoldDB" id="A0A7T5RK75"/>
<comment type="subcellular location">
    <subcellularLocation>
        <location evidence="1">Membrane</location>
    </subcellularLocation>
</comment>
<name>A0A7T5RK75_9BACT</name>
<keyword evidence="5" id="KW-1133">Transmembrane helix</keyword>
<dbReference type="InterPro" id="IPR001107">
    <property type="entry name" value="Band_7"/>
</dbReference>
<evidence type="ECO:0000256" key="3">
    <source>
        <dbReference type="ARBA" id="ARBA00023136"/>
    </source>
</evidence>
<gene>
    <name evidence="7" type="ORF">HYW89_01770</name>
</gene>
<dbReference type="EMBL" id="CP066690">
    <property type="protein sequence ID" value="QQG45628.1"/>
    <property type="molecule type" value="Genomic_DNA"/>
</dbReference>
<keyword evidence="4" id="KW-0175">Coiled coil</keyword>
<dbReference type="CDD" id="cd03399">
    <property type="entry name" value="SPFH_flotillin"/>
    <property type="match status" value="1"/>
</dbReference>
<protein>
    <submittedName>
        <fullName evidence="7">Flotillin family protein</fullName>
    </submittedName>
</protein>
<dbReference type="GO" id="GO:0072659">
    <property type="term" value="P:protein localization to plasma membrane"/>
    <property type="evidence" value="ECO:0007669"/>
    <property type="project" value="TreeGrafter"/>
</dbReference>
<feature type="coiled-coil region" evidence="4">
    <location>
        <begin position="215"/>
        <end position="268"/>
    </location>
</feature>
<evidence type="ECO:0000259" key="6">
    <source>
        <dbReference type="SMART" id="SM00244"/>
    </source>
</evidence>
<dbReference type="Pfam" id="PF01145">
    <property type="entry name" value="Band_7"/>
    <property type="match status" value="1"/>
</dbReference>
<evidence type="ECO:0000256" key="5">
    <source>
        <dbReference type="SAM" id="Phobius"/>
    </source>
</evidence>
<evidence type="ECO:0000313" key="8">
    <source>
        <dbReference type="Proteomes" id="UP000595618"/>
    </source>
</evidence>
<feature type="domain" description="Band 7" evidence="6">
    <location>
        <begin position="27"/>
        <end position="203"/>
    </location>
</feature>
<keyword evidence="5" id="KW-0812">Transmembrane</keyword>
<evidence type="ECO:0000256" key="1">
    <source>
        <dbReference type="ARBA" id="ARBA00004370"/>
    </source>
</evidence>
<accession>A0A7T5RK75</accession>
<feature type="transmembrane region" description="Helical" evidence="5">
    <location>
        <begin position="6"/>
        <end position="26"/>
    </location>
</feature>
<dbReference type="GO" id="GO:0002020">
    <property type="term" value="F:protease binding"/>
    <property type="evidence" value="ECO:0007669"/>
    <property type="project" value="TreeGrafter"/>
</dbReference>
<dbReference type="Gene3D" id="3.30.479.30">
    <property type="entry name" value="Band 7 domain"/>
    <property type="match status" value="1"/>
</dbReference>
<dbReference type="PANTHER" id="PTHR13806">
    <property type="entry name" value="FLOTILLIN-RELATED"/>
    <property type="match status" value="1"/>
</dbReference>
<comment type="similarity">
    <text evidence="2">Belongs to the band 7/mec-2 family. Flotillin subfamily.</text>
</comment>
<dbReference type="PANTHER" id="PTHR13806:SF46">
    <property type="entry name" value="FLOTILLIN-1-RELATED"/>
    <property type="match status" value="1"/>
</dbReference>
<dbReference type="GO" id="GO:0005886">
    <property type="term" value="C:plasma membrane"/>
    <property type="evidence" value="ECO:0007669"/>
    <property type="project" value="TreeGrafter"/>
</dbReference>
<reference evidence="7 8" key="1">
    <citation type="submission" date="2020-07" db="EMBL/GenBank/DDBJ databases">
        <title>Huge and variable diversity of episymbiotic CPR bacteria and DPANN archaea in groundwater ecosystems.</title>
        <authorList>
            <person name="He C.Y."/>
            <person name="Keren R."/>
            <person name="Whittaker M."/>
            <person name="Farag I.F."/>
            <person name="Doudna J."/>
            <person name="Cate J.H.D."/>
            <person name="Banfield J.F."/>
        </authorList>
    </citation>
    <scope>NUCLEOTIDE SEQUENCE [LARGE SCALE GENOMIC DNA]</scope>
    <source>
        <strain evidence="7">NC_groundwater_541_Ag_S-0.1um_46_50</strain>
    </source>
</reference>
<dbReference type="SMART" id="SM00244">
    <property type="entry name" value="PHB"/>
    <property type="match status" value="1"/>
</dbReference>
<keyword evidence="3 5" id="KW-0472">Membrane</keyword>
<organism evidence="7 8">
    <name type="scientific">Candidatus Sungiibacteriota bacterium</name>
    <dbReference type="NCBI Taxonomy" id="2750080"/>
    <lineage>
        <taxon>Bacteria</taxon>
        <taxon>Candidatus Sungiibacteriota</taxon>
    </lineage>
</organism>
<proteinExistence type="inferred from homology"/>